<name>A0A1E2RVY8_9HYPH</name>
<organism evidence="2 3">
    <name type="scientific">Methyloligella halotolerans</name>
    <dbReference type="NCBI Taxonomy" id="1177755"/>
    <lineage>
        <taxon>Bacteria</taxon>
        <taxon>Pseudomonadati</taxon>
        <taxon>Pseudomonadota</taxon>
        <taxon>Alphaproteobacteria</taxon>
        <taxon>Hyphomicrobiales</taxon>
        <taxon>Hyphomicrobiaceae</taxon>
        <taxon>Methyloligella</taxon>
    </lineage>
</organism>
<gene>
    <name evidence="2" type="ORF">A7A08_02937</name>
</gene>
<protein>
    <submittedName>
        <fullName evidence="2">Uncharacterized protein</fullName>
    </submittedName>
</protein>
<keyword evidence="3" id="KW-1185">Reference proteome</keyword>
<keyword evidence="1" id="KW-0732">Signal</keyword>
<dbReference type="EMBL" id="MASI01000009">
    <property type="protein sequence ID" value="ODA66290.1"/>
    <property type="molecule type" value="Genomic_DNA"/>
</dbReference>
<reference evidence="2 3" key="1">
    <citation type="submission" date="2016-07" db="EMBL/GenBank/DDBJ databases">
        <title>Draft genome sequence of Methyloligella halotolerans C2T (VKM B-2706T=CCUG 61687T=DSM 25045T), a halotolerant polyhydroxybutyrate accumulating methylotroph.</title>
        <authorList>
            <person name="Vasilenko O.V."/>
            <person name="Doronina N.V."/>
            <person name="Poroshina M.N."/>
            <person name="Tarlachkov S.V."/>
            <person name="Trotsenko Y.A."/>
        </authorList>
    </citation>
    <scope>NUCLEOTIDE SEQUENCE [LARGE SCALE GENOMIC DNA]</scope>
    <source>
        <strain evidence="2 3">VKM B-2706</strain>
    </source>
</reference>
<dbReference type="Proteomes" id="UP000095087">
    <property type="component" value="Unassembled WGS sequence"/>
</dbReference>
<evidence type="ECO:0000313" key="2">
    <source>
        <dbReference type="EMBL" id="ODA66290.1"/>
    </source>
</evidence>
<evidence type="ECO:0000313" key="3">
    <source>
        <dbReference type="Proteomes" id="UP000095087"/>
    </source>
</evidence>
<sequence length="164" mass="18150">MPRLLACLLVSFMIAATARPALAGTCQAEVDQLVKSNTTDLLNSVIEEKPELADISEEQLVIQSGQILLGSPRGDLKAHGWMMLLWYGGEEGRNMVAESGPTLETEEARAHLYYVMGLWQLRADDPETAAKGRELLSQVRDTGKVTFAPDEMWTMLLEECDLPE</sequence>
<proteinExistence type="predicted"/>
<evidence type="ECO:0000256" key="1">
    <source>
        <dbReference type="SAM" id="SignalP"/>
    </source>
</evidence>
<dbReference type="OrthoDB" id="8449785at2"/>
<dbReference type="AlphaFoldDB" id="A0A1E2RVY8"/>
<feature type="signal peptide" evidence="1">
    <location>
        <begin position="1"/>
        <end position="23"/>
    </location>
</feature>
<comment type="caution">
    <text evidence="2">The sequence shown here is derived from an EMBL/GenBank/DDBJ whole genome shotgun (WGS) entry which is preliminary data.</text>
</comment>
<dbReference type="RefSeq" id="WP_069096068.1">
    <property type="nucleotide sequence ID" value="NZ_MASI01000009.1"/>
</dbReference>
<accession>A0A1E2RVY8</accession>
<feature type="chain" id="PRO_5009116419" evidence="1">
    <location>
        <begin position="24"/>
        <end position="164"/>
    </location>
</feature>